<reference evidence="13 14" key="1">
    <citation type="submission" date="2020-08" db="EMBL/GenBank/DDBJ databases">
        <title>Acidobacteriota in marine sediments use diverse sulfur dissimilation pathways.</title>
        <authorList>
            <person name="Wasmund K."/>
        </authorList>
    </citation>
    <scope>NUCLEOTIDE SEQUENCE [LARGE SCALE GENOMIC DNA]</scope>
    <source>
        <strain evidence="13">MAG AM3-A</strain>
    </source>
</reference>
<dbReference type="GO" id="GO:0005886">
    <property type="term" value="C:plasma membrane"/>
    <property type="evidence" value="ECO:0007669"/>
    <property type="project" value="UniProtKB-SubCell"/>
</dbReference>
<protein>
    <recommendedName>
        <fullName evidence="9">Signal recognition particle receptor FtsY</fullName>
        <shortName evidence="9">SRP receptor</shortName>
        <ecNumber evidence="9">3.6.5.4</ecNumber>
    </recommendedName>
</protein>
<keyword evidence="1 9" id="KW-1003">Cell membrane</keyword>
<dbReference type="Pfam" id="PF00448">
    <property type="entry name" value="SRP54"/>
    <property type="match status" value="1"/>
</dbReference>
<evidence type="ECO:0000256" key="3">
    <source>
        <dbReference type="ARBA" id="ARBA00022741"/>
    </source>
</evidence>
<evidence type="ECO:0000256" key="8">
    <source>
        <dbReference type="ARBA" id="ARBA00048027"/>
    </source>
</evidence>
<feature type="domain" description="Signal recognition particle SRP54 helical bundle" evidence="12">
    <location>
        <begin position="9"/>
        <end position="90"/>
    </location>
</feature>
<proteinExistence type="inferred from homology"/>
<evidence type="ECO:0000313" key="14">
    <source>
        <dbReference type="Proteomes" id="UP000598633"/>
    </source>
</evidence>
<evidence type="ECO:0000259" key="12">
    <source>
        <dbReference type="SMART" id="SM00963"/>
    </source>
</evidence>
<comment type="function">
    <text evidence="9">Involved in targeting and insertion of nascent membrane proteins into the cytoplasmic membrane. Acts as a receptor for the complex formed by the signal recognition particle (SRP) and the ribosome-nascent chain (RNC).</text>
</comment>
<keyword evidence="3 9" id="KW-0547">Nucleotide-binding</keyword>
<dbReference type="InterPro" id="IPR004390">
    <property type="entry name" value="SR_rcpt_FtsY"/>
</dbReference>
<dbReference type="GO" id="GO:0003924">
    <property type="term" value="F:GTPase activity"/>
    <property type="evidence" value="ECO:0007669"/>
    <property type="project" value="UniProtKB-UniRule"/>
</dbReference>
<dbReference type="SUPFAM" id="SSF52540">
    <property type="entry name" value="P-loop containing nucleoside triphosphate hydrolases"/>
    <property type="match status" value="1"/>
</dbReference>
<evidence type="ECO:0000259" key="10">
    <source>
        <dbReference type="SMART" id="SM00382"/>
    </source>
</evidence>
<dbReference type="InterPro" id="IPR036225">
    <property type="entry name" value="SRP/SRP_N"/>
</dbReference>
<feature type="binding site" evidence="9">
    <location>
        <begin position="113"/>
        <end position="120"/>
    </location>
    <ligand>
        <name>GTP</name>
        <dbReference type="ChEBI" id="CHEBI:37565"/>
    </ligand>
</feature>
<dbReference type="SUPFAM" id="SSF47364">
    <property type="entry name" value="Domain of the SRP/SRP receptor G-proteins"/>
    <property type="match status" value="1"/>
</dbReference>
<feature type="binding site" evidence="9">
    <location>
        <begin position="259"/>
        <end position="262"/>
    </location>
    <ligand>
        <name>GTP</name>
        <dbReference type="ChEBI" id="CHEBI:37565"/>
    </ligand>
</feature>
<dbReference type="Proteomes" id="UP000598633">
    <property type="component" value="Unassembled WGS sequence"/>
</dbReference>
<evidence type="ECO:0000259" key="11">
    <source>
        <dbReference type="SMART" id="SM00962"/>
    </source>
</evidence>
<comment type="caution">
    <text evidence="13">The sequence shown here is derived from an EMBL/GenBank/DDBJ whole genome shotgun (WGS) entry which is preliminary data.</text>
</comment>
<dbReference type="InterPro" id="IPR000897">
    <property type="entry name" value="SRP54_GTPase_dom"/>
</dbReference>
<dbReference type="FunFam" id="3.40.50.300:FF:000053">
    <property type="entry name" value="Signal recognition particle receptor FtsY"/>
    <property type="match status" value="1"/>
</dbReference>
<dbReference type="GO" id="GO:0005047">
    <property type="term" value="F:signal recognition particle binding"/>
    <property type="evidence" value="ECO:0007669"/>
    <property type="project" value="TreeGrafter"/>
</dbReference>
<gene>
    <name evidence="9 13" type="primary">ftsY</name>
    <name evidence="13" type="ORF">IFJ97_05975</name>
</gene>
<dbReference type="SMART" id="SM00962">
    <property type="entry name" value="SRP54"/>
    <property type="match status" value="1"/>
</dbReference>
<dbReference type="InterPro" id="IPR042101">
    <property type="entry name" value="SRP54_N_sf"/>
</dbReference>
<feature type="domain" description="SRP54-type proteins GTP-binding" evidence="11">
    <location>
        <begin position="106"/>
        <end position="307"/>
    </location>
</feature>
<sequence>MARTLLGKLKRGLFMTHTEFLEKAGDTFRREGPVAPANLDRLEEALIASDAGVELSLRLVDALREDVRAGRITTAGELRPAIREQLLSLLRRAEDARPVAGVSEKPHVTLLVGVNGTGKTTTAAKLAKRKQEAGSRVILAAADTFRAAAVEQLKIWAERVGAPVVHQQEGADPAAVVFDAIASARSKGIDEVLVDTAGRLHTRSNLMKELEKVKRVAAREVSGAPHEVLLVLDATTGSNGIQQAQQFGAIAGVTGVVLTKLDGTAKGGVILAIADSLKLPVRWVGVGEDVDDLLPFQAEDFVDSLLEIESGDAPDESV</sequence>
<evidence type="ECO:0000256" key="9">
    <source>
        <dbReference type="HAMAP-Rule" id="MF_00920"/>
    </source>
</evidence>
<keyword evidence="4 9" id="KW-0378">Hydrolase</keyword>
<keyword evidence="2 9" id="KW-0963">Cytoplasm</keyword>
<dbReference type="Gene3D" id="3.40.50.300">
    <property type="entry name" value="P-loop containing nucleotide triphosphate hydrolases"/>
    <property type="match status" value="1"/>
</dbReference>
<dbReference type="EMBL" id="JACXWA010000101">
    <property type="protein sequence ID" value="MBD3870892.1"/>
    <property type="molecule type" value="Genomic_DNA"/>
</dbReference>
<dbReference type="PANTHER" id="PTHR43134">
    <property type="entry name" value="SIGNAL RECOGNITION PARTICLE RECEPTOR SUBUNIT ALPHA"/>
    <property type="match status" value="1"/>
</dbReference>
<keyword evidence="7 9" id="KW-0675">Receptor</keyword>
<dbReference type="InterPro" id="IPR027417">
    <property type="entry name" value="P-loop_NTPase"/>
</dbReference>
<dbReference type="AlphaFoldDB" id="A0A8J6Y5Z5"/>
<keyword evidence="5 9" id="KW-0342">GTP-binding</keyword>
<dbReference type="NCBIfam" id="TIGR00064">
    <property type="entry name" value="ftsY"/>
    <property type="match status" value="1"/>
</dbReference>
<accession>A0A8J6Y5Z5</accession>
<dbReference type="GO" id="GO:0005525">
    <property type="term" value="F:GTP binding"/>
    <property type="evidence" value="ECO:0007669"/>
    <property type="project" value="UniProtKB-UniRule"/>
</dbReference>
<comment type="similarity">
    <text evidence="9">Belongs to the GTP-binding SRP family. FtsY subfamily.</text>
</comment>
<dbReference type="SMART" id="SM00963">
    <property type="entry name" value="SRP54_N"/>
    <property type="match status" value="1"/>
</dbReference>
<evidence type="ECO:0000256" key="5">
    <source>
        <dbReference type="ARBA" id="ARBA00023134"/>
    </source>
</evidence>
<comment type="subcellular location">
    <subcellularLocation>
        <location evidence="9">Cell membrane</location>
        <topology evidence="9">Peripheral membrane protein</topology>
        <orientation evidence="9">Cytoplasmic side</orientation>
    </subcellularLocation>
    <subcellularLocation>
        <location evidence="9">Cytoplasm</location>
    </subcellularLocation>
</comment>
<dbReference type="EC" id="3.6.5.4" evidence="9"/>
<dbReference type="GO" id="GO:0005737">
    <property type="term" value="C:cytoplasm"/>
    <property type="evidence" value="ECO:0007669"/>
    <property type="project" value="UniProtKB-SubCell"/>
</dbReference>
<dbReference type="PANTHER" id="PTHR43134:SF1">
    <property type="entry name" value="SIGNAL RECOGNITION PARTICLE RECEPTOR SUBUNIT ALPHA"/>
    <property type="match status" value="1"/>
</dbReference>
<evidence type="ECO:0000256" key="6">
    <source>
        <dbReference type="ARBA" id="ARBA00023136"/>
    </source>
</evidence>
<dbReference type="HAMAP" id="MF_00920">
    <property type="entry name" value="FtsY"/>
    <property type="match status" value="1"/>
</dbReference>
<dbReference type="SMART" id="SM00382">
    <property type="entry name" value="AAA"/>
    <property type="match status" value="1"/>
</dbReference>
<evidence type="ECO:0000256" key="4">
    <source>
        <dbReference type="ARBA" id="ARBA00022801"/>
    </source>
</evidence>
<evidence type="ECO:0000313" key="13">
    <source>
        <dbReference type="EMBL" id="MBD3870892.1"/>
    </source>
</evidence>
<organism evidence="13 14">
    <name type="scientific">Candidatus Sulfomarinibacter kjeldsenii</name>
    <dbReference type="NCBI Taxonomy" id="2885994"/>
    <lineage>
        <taxon>Bacteria</taxon>
        <taxon>Pseudomonadati</taxon>
        <taxon>Acidobacteriota</taxon>
        <taxon>Thermoanaerobaculia</taxon>
        <taxon>Thermoanaerobaculales</taxon>
        <taxon>Candidatus Sulfomarinibacteraceae</taxon>
        <taxon>Candidatus Sulfomarinibacter</taxon>
    </lineage>
</organism>
<feature type="domain" description="AAA+ ATPase" evidence="10">
    <location>
        <begin position="105"/>
        <end position="285"/>
    </location>
</feature>
<comment type="catalytic activity">
    <reaction evidence="8 9">
        <text>GTP + H2O = GDP + phosphate + H(+)</text>
        <dbReference type="Rhea" id="RHEA:19669"/>
        <dbReference type="ChEBI" id="CHEBI:15377"/>
        <dbReference type="ChEBI" id="CHEBI:15378"/>
        <dbReference type="ChEBI" id="CHEBI:37565"/>
        <dbReference type="ChEBI" id="CHEBI:43474"/>
        <dbReference type="ChEBI" id="CHEBI:58189"/>
        <dbReference type="EC" id="3.6.5.4"/>
    </reaction>
</comment>
<dbReference type="GO" id="GO:0006614">
    <property type="term" value="P:SRP-dependent cotranslational protein targeting to membrane"/>
    <property type="evidence" value="ECO:0007669"/>
    <property type="project" value="InterPro"/>
</dbReference>
<dbReference type="Gene3D" id="1.20.120.140">
    <property type="entry name" value="Signal recognition particle SRP54, nucleotide-binding domain"/>
    <property type="match status" value="1"/>
</dbReference>
<evidence type="ECO:0000256" key="1">
    <source>
        <dbReference type="ARBA" id="ARBA00022475"/>
    </source>
</evidence>
<dbReference type="Pfam" id="PF02881">
    <property type="entry name" value="SRP54_N"/>
    <property type="match status" value="1"/>
</dbReference>
<evidence type="ECO:0000256" key="7">
    <source>
        <dbReference type="ARBA" id="ARBA00023170"/>
    </source>
</evidence>
<comment type="subunit">
    <text evidence="9">Part of the signal recognition particle protein translocation system, which is composed of SRP and FtsY.</text>
</comment>
<name>A0A8J6Y5Z5_9BACT</name>
<dbReference type="InterPro" id="IPR013822">
    <property type="entry name" value="Signal_recog_particl_SRP54_hlx"/>
</dbReference>
<evidence type="ECO:0000256" key="2">
    <source>
        <dbReference type="ARBA" id="ARBA00022490"/>
    </source>
</evidence>
<dbReference type="InterPro" id="IPR003593">
    <property type="entry name" value="AAA+_ATPase"/>
</dbReference>
<feature type="binding site" evidence="9">
    <location>
        <begin position="195"/>
        <end position="199"/>
    </location>
    <ligand>
        <name>GTP</name>
        <dbReference type="ChEBI" id="CHEBI:37565"/>
    </ligand>
</feature>
<keyword evidence="6 9" id="KW-0472">Membrane</keyword>